<keyword evidence="2" id="KW-1185">Reference proteome</keyword>
<evidence type="ECO:0000313" key="1">
    <source>
        <dbReference type="EMBL" id="ATE85848.1"/>
    </source>
</evidence>
<evidence type="ECO:0000313" key="2">
    <source>
        <dbReference type="Proteomes" id="UP000222508"/>
    </source>
</evidence>
<dbReference type="Proteomes" id="UP000222508">
    <property type="component" value="Segment"/>
</dbReference>
<accession>A0A291AXX6</accession>
<gene>
    <name evidence="1" type="ORF">Sf13_gp48</name>
</gene>
<name>A0A291AXX6_9CAUD</name>
<proteinExistence type="predicted"/>
<organism evidence="1 2">
    <name type="scientific">Shigella phage Sf13</name>
    <dbReference type="NCBI Taxonomy" id="2024316"/>
    <lineage>
        <taxon>Viruses</taxon>
        <taxon>Duplodnaviria</taxon>
        <taxon>Heunggongvirae</taxon>
        <taxon>Uroviricota</taxon>
        <taxon>Caudoviricetes</taxon>
        <taxon>Andersonviridae</taxon>
        <taxon>Ounavirinae</taxon>
        <taxon>Mooglevirus</taxon>
        <taxon>Mooglevirus Sf13</taxon>
    </lineage>
</organism>
<dbReference type="EMBL" id="MF158040">
    <property type="protein sequence ID" value="ATE85848.1"/>
    <property type="molecule type" value="Genomic_DNA"/>
</dbReference>
<sequence>MFNMLNIPDTCRLLTQLDNLGKPFLYHMPDNTAKTYSYIVNRFTAYGSKYGYNVKTQKVTLFTSIEELPTVAVKLIFTKKTK</sequence>
<protein>
    <submittedName>
        <fullName evidence="1">Uncharacterized protein</fullName>
    </submittedName>
</protein>
<reference evidence="1 2" key="1">
    <citation type="submission" date="2017-05" db="EMBL/GenBank/DDBJ databases">
        <title>The isolation and characterization of 16 novel Shigella-infecting phages from the environment.</title>
        <authorList>
            <person name="Doore S.M."/>
            <person name="Schrad J.R."/>
            <person name="Dover J.A."/>
            <person name="Parent K.N."/>
        </authorList>
    </citation>
    <scope>NUCLEOTIDE SEQUENCE [LARGE SCALE GENOMIC DNA]</scope>
</reference>